<sequence length="55" mass="6618">MPKRTSVNDVKKLEDLNDLSEIVVDKRNEKRADAKKERRNRHYVKLLIKQEIKDL</sequence>
<reference evidence="2" key="1">
    <citation type="journal article" date="2019" name="Int. J. Syst. Evol. Microbiol.">
        <title>The Global Catalogue of Microorganisms (GCM) 10K type strain sequencing project: providing services to taxonomists for standard genome sequencing and annotation.</title>
        <authorList>
            <consortium name="The Broad Institute Genomics Platform"/>
            <consortium name="The Broad Institute Genome Sequencing Center for Infectious Disease"/>
            <person name="Wu L."/>
            <person name="Ma J."/>
        </authorList>
    </citation>
    <scope>NUCLEOTIDE SEQUENCE [LARGE SCALE GENOMIC DNA]</scope>
    <source>
        <strain evidence="2">CGMCC 1.12479</strain>
    </source>
</reference>
<dbReference type="RefSeq" id="WP_188442852.1">
    <property type="nucleotide sequence ID" value="NZ_BMFD01000007.1"/>
</dbReference>
<dbReference type="EMBL" id="BMFD01000007">
    <property type="protein sequence ID" value="GGC43297.1"/>
    <property type="molecule type" value="Genomic_DNA"/>
</dbReference>
<gene>
    <name evidence="1" type="ORF">GCM10010993_22260</name>
</gene>
<protein>
    <submittedName>
        <fullName evidence="1">Uncharacterized protein</fullName>
    </submittedName>
</protein>
<dbReference type="Proteomes" id="UP000635885">
    <property type="component" value="Unassembled WGS sequence"/>
</dbReference>
<comment type="caution">
    <text evidence="1">The sequence shown here is derived from an EMBL/GenBank/DDBJ whole genome shotgun (WGS) entry which is preliminary data.</text>
</comment>
<evidence type="ECO:0000313" key="1">
    <source>
        <dbReference type="EMBL" id="GGC43297.1"/>
    </source>
</evidence>
<keyword evidence="2" id="KW-1185">Reference proteome</keyword>
<accession>A0ABQ1MND3</accession>
<name>A0ABQ1MND3_9BACT</name>
<proteinExistence type="predicted"/>
<evidence type="ECO:0000313" key="2">
    <source>
        <dbReference type="Proteomes" id="UP000635885"/>
    </source>
</evidence>
<organism evidence="1 2">
    <name type="scientific">Belliella aquatica</name>
    <dbReference type="NCBI Taxonomy" id="1323734"/>
    <lineage>
        <taxon>Bacteria</taxon>
        <taxon>Pseudomonadati</taxon>
        <taxon>Bacteroidota</taxon>
        <taxon>Cytophagia</taxon>
        <taxon>Cytophagales</taxon>
        <taxon>Cyclobacteriaceae</taxon>
        <taxon>Belliella</taxon>
    </lineage>
</organism>